<dbReference type="STRING" id="1507870.A0A1V8TI59"/>
<proteinExistence type="predicted"/>
<gene>
    <name evidence="1" type="ORF">B0A48_05322</name>
</gene>
<keyword evidence="2" id="KW-1185">Reference proteome</keyword>
<protein>
    <submittedName>
        <fullName evidence="1">Uncharacterized protein</fullName>
    </submittedName>
</protein>
<evidence type="ECO:0000313" key="2">
    <source>
        <dbReference type="Proteomes" id="UP000192596"/>
    </source>
</evidence>
<dbReference type="OrthoDB" id="3944128at2759"/>
<sequence>MISRCSDSLLAKNTTTDPNADDFRCLSTLQAWDSSSSSYAYKVLTTVIKVSTIVDTTTNTNVPLTTLCDGRPRALESYKTSTVTSTVTYKPPVTSTYQRGTYTGAVPTCTIAETACTPILSSWSSAVSDAETNGAPYPTNIPHCETTNSATITSAPTPVQTYVDCAIDTQYCFLHGGQFGTLFYWPVTTVNGDFCAQNGTTVTPSPTDPAGRPNTVVSLGYTFTSPTPYISLAYIQAYIHGRRPSITPCGPQTAQHTDFILPLHTPLTSARTINVDPPYSFNLADLNQPIPASAWDGQRKCRLGDHCATIEGENSFTVFMPLPTEVVALESAWVAASCRGTASGWYLTPVPLGKATASAPAKTTGH</sequence>
<dbReference type="InParanoid" id="A0A1V8TI59"/>
<reference evidence="2" key="1">
    <citation type="submission" date="2017-03" db="EMBL/GenBank/DDBJ databases">
        <title>Genomes of endolithic fungi from Antarctica.</title>
        <authorList>
            <person name="Coleine C."/>
            <person name="Masonjones S."/>
            <person name="Stajich J.E."/>
        </authorList>
    </citation>
    <scope>NUCLEOTIDE SEQUENCE [LARGE SCALE GENOMIC DNA]</scope>
    <source>
        <strain evidence="2">CCFEE 5527</strain>
    </source>
</reference>
<dbReference type="AlphaFoldDB" id="A0A1V8TI59"/>
<organism evidence="1 2">
    <name type="scientific">Cryoendolithus antarcticus</name>
    <dbReference type="NCBI Taxonomy" id="1507870"/>
    <lineage>
        <taxon>Eukaryota</taxon>
        <taxon>Fungi</taxon>
        <taxon>Dikarya</taxon>
        <taxon>Ascomycota</taxon>
        <taxon>Pezizomycotina</taxon>
        <taxon>Dothideomycetes</taxon>
        <taxon>Dothideomycetidae</taxon>
        <taxon>Cladosporiales</taxon>
        <taxon>Cladosporiaceae</taxon>
        <taxon>Cryoendolithus</taxon>
    </lineage>
</organism>
<dbReference type="Proteomes" id="UP000192596">
    <property type="component" value="Unassembled WGS sequence"/>
</dbReference>
<name>A0A1V8TI59_9PEZI</name>
<accession>A0A1V8TI59</accession>
<dbReference type="EMBL" id="NAJO01000007">
    <property type="protein sequence ID" value="OQO11067.1"/>
    <property type="molecule type" value="Genomic_DNA"/>
</dbReference>
<evidence type="ECO:0000313" key="1">
    <source>
        <dbReference type="EMBL" id="OQO11067.1"/>
    </source>
</evidence>
<comment type="caution">
    <text evidence="1">The sequence shown here is derived from an EMBL/GenBank/DDBJ whole genome shotgun (WGS) entry which is preliminary data.</text>
</comment>